<feature type="domain" description="RNA 3'-terminal phosphate cyclase" evidence="5">
    <location>
        <begin position="4"/>
        <end position="334"/>
    </location>
</feature>
<dbReference type="CDD" id="cd00875">
    <property type="entry name" value="RNA_Cyclase_Class_I"/>
    <property type="match status" value="1"/>
</dbReference>
<comment type="subcellular location">
    <subcellularLocation>
        <location evidence="1">Nucleus</location>
        <location evidence="1">Nucleolus</location>
    </subcellularLocation>
</comment>
<evidence type="ECO:0000313" key="8">
    <source>
        <dbReference type="EMBL" id="CAF3811597.1"/>
    </source>
</evidence>
<dbReference type="Gene3D" id="3.30.360.20">
    <property type="entry name" value="RNA 3'-terminal phosphate cyclase, insert domain"/>
    <property type="match status" value="1"/>
</dbReference>
<dbReference type="Pfam" id="PF05189">
    <property type="entry name" value="RTC_insert"/>
    <property type="match status" value="1"/>
</dbReference>
<feature type="domain" description="RNA 3'-terminal phosphate cyclase insert" evidence="6">
    <location>
        <begin position="179"/>
        <end position="287"/>
    </location>
</feature>
<proteinExistence type="inferred from homology"/>
<dbReference type="PROSITE" id="PS01287">
    <property type="entry name" value="RTC"/>
    <property type="match status" value="1"/>
</dbReference>
<keyword evidence="3" id="KW-0690">Ribosome biogenesis</keyword>
<keyword evidence="9" id="KW-1185">Reference proteome</keyword>
<dbReference type="PANTHER" id="PTHR11096:SF1">
    <property type="entry name" value="RNA 3'-TERMINAL PHOSPHATE CYCLASE-LIKE PROTEIN"/>
    <property type="match status" value="1"/>
</dbReference>
<dbReference type="EMBL" id="CAJNOQ010004030">
    <property type="protein sequence ID" value="CAF1041393.1"/>
    <property type="molecule type" value="Genomic_DNA"/>
</dbReference>
<dbReference type="Proteomes" id="UP000663829">
    <property type="component" value="Unassembled WGS sequence"/>
</dbReference>
<dbReference type="SUPFAM" id="SSF55205">
    <property type="entry name" value="EPT/RTPC-like"/>
    <property type="match status" value="1"/>
</dbReference>
<dbReference type="InterPro" id="IPR013791">
    <property type="entry name" value="RNA3'-term_phos_cycl_insert"/>
</dbReference>
<dbReference type="EMBL" id="CAJOBC010004030">
    <property type="protein sequence ID" value="CAF3811597.1"/>
    <property type="molecule type" value="Genomic_DNA"/>
</dbReference>
<evidence type="ECO:0000313" key="7">
    <source>
        <dbReference type="EMBL" id="CAF1041393.1"/>
    </source>
</evidence>
<evidence type="ECO:0008006" key="10">
    <source>
        <dbReference type="Google" id="ProtNLM"/>
    </source>
</evidence>
<keyword evidence="4" id="KW-0539">Nucleus</keyword>
<organism evidence="7 9">
    <name type="scientific">Didymodactylos carnosus</name>
    <dbReference type="NCBI Taxonomy" id="1234261"/>
    <lineage>
        <taxon>Eukaryota</taxon>
        <taxon>Metazoa</taxon>
        <taxon>Spiralia</taxon>
        <taxon>Gnathifera</taxon>
        <taxon>Rotifera</taxon>
        <taxon>Eurotatoria</taxon>
        <taxon>Bdelloidea</taxon>
        <taxon>Philodinida</taxon>
        <taxon>Philodinidae</taxon>
        <taxon>Didymodactylos</taxon>
    </lineage>
</organism>
<dbReference type="GO" id="GO:0005730">
    <property type="term" value="C:nucleolus"/>
    <property type="evidence" value="ECO:0007669"/>
    <property type="project" value="UniProtKB-SubCell"/>
</dbReference>
<dbReference type="InterPro" id="IPR037136">
    <property type="entry name" value="RNA3'_phos_cyclase_dom_sf"/>
</dbReference>
<dbReference type="InterPro" id="IPR036553">
    <property type="entry name" value="RPTC_insert"/>
</dbReference>
<dbReference type="GO" id="GO:0004521">
    <property type="term" value="F:RNA endonuclease activity"/>
    <property type="evidence" value="ECO:0007669"/>
    <property type="project" value="TreeGrafter"/>
</dbReference>
<evidence type="ECO:0000256" key="1">
    <source>
        <dbReference type="ARBA" id="ARBA00004604"/>
    </source>
</evidence>
<dbReference type="Proteomes" id="UP000681722">
    <property type="component" value="Unassembled WGS sequence"/>
</dbReference>
<dbReference type="Gene3D" id="3.65.10.20">
    <property type="entry name" value="RNA 3'-terminal phosphate cyclase domain"/>
    <property type="match status" value="1"/>
</dbReference>
<dbReference type="InterPro" id="IPR020719">
    <property type="entry name" value="RNA3'_term_phos_cycl-like_CS"/>
</dbReference>
<accession>A0A814JST0</accession>
<comment type="similarity">
    <text evidence="2">Belongs to the RNA 3'-terminal cyclase family. Type 2 subfamily.</text>
</comment>
<dbReference type="PANTHER" id="PTHR11096">
    <property type="entry name" value="RNA 3' TERMINAL PHOSPHATE CYCLASE"/>
    <property type="match status" value="1"/>
</dbReference>
<dbReference type="InterPro" id="IPR023797">
    <property type="entry name" value="RNA3'_phos_cyclase_dom"/>
</dbReference>
<reference evidence="7" key="1">
    <citation type="submission" date="2021-02" db="EMBL/GenBank/DDBJ databases">
        <authorList>
            <person name="Nowell W R."/>
        </authorList>
    </citation>
    <scope>NUCLEOTIDE SEQUENCE</scope>
</reference>
<dbReference type="InterPro" id="IPR013792">
    <property type="entry name" value="RNA3'P_cycl/enolpyr_Trfase_a/b"/>
</dbReference>
<gene>
    <name evidence="7" type="ORF">GPM918_LOCUS15798</name>
    <name evidence="8" type="ORF">SRO942_LOCUS15798</name>
</gene>
<evidence type="ECO:0000256" key="4">
    <source>
        <dbReference type="ARBA" id="ARBA00023242"/>
    </source>
</evidence>
<protein>
    <recommendedName>
        <fullName evidence="10">RNA 3'-terminal phosphate cyclase-like protein</fullName>
    </recommendedName>
</protein>
<evidence type="ECO:0000256" key="2">
    <source>
        <dbReference type="ARBA" id="ARBA00007089"/>
    </source>
</evidence>
<evidence type="ECO:0000259" key="5">
    <source>
        <dbReference type="Pfam" id="PF01137"/>
    </source>
</evidence>
<dbReference type="InterPro" id="IPR016443">
    <property type="entry name" value="RNA3'_term_phos_cyc_type_2"/>
</dbReference>
<name>A0A814JST0_9BILA</name>
<sequence length="412" mass="45704">MAVQFDGCAHFRQRIVLSTLSCTPLKIKNIRSQENEPGLRDFEISLLRLLEKLTNGSVVDINATGTSLYYAPGALNGGQVEHDCSNERGLGYYLEMVLYLAPFMKKPLELKLSGVTNDRHDPSIDLIKYSAISVMKRFLGSDDGLEIKILKRGAKPDGGGEILFRCPTKMKLRPCQWIDGGKIKRIRGVAYAMRVSPSLANRLIETAKGLLLKFIPDVYIYVDHQKGQNAGLSPGYGLTLAAETKNGSVICAEACSIPRGGDGEENQDVTIPEELAKEAVFKLFEEIYKAGVVDSFGQPLALVYMALNQADVSKILTGPLHSYSYVFLQKLQSIGYVVSLLFSIQYLRHLKQFFQIMFKIDDSKKVKLKSLNDTEQMDVDDNDADEQLKTGSEKLILTVVGLGYTNLTKTLI</sequence>
<evidence type="ECO:0000259" key="6">
    <source>
        <dbReference type="Pfam" id="PF05189"/>
    </source>
</evidence>
<dbReference type="OrthoDB" id="1911237at2759"/>
<dbReference type="AlphaFoldDB" id="A0A814JST0"/>
<dbReference type="NCBIfam" id="TIGR03400">
    <property type="entry name" value="18S_RNA_Rcl1p"/>
    <property type="match status" value="1"/>
</dbReference>
<comment type="caution">
    <text evidence="7">The sequence shown here is derived from an EMBL/GenBank/DDBJ whole genome shotgun (WGS) entry which is preliminary data.</text>
</comment>
<dbReference type="Pfam" id="PF01137">
    <property type="entry name" value="RTC"/>
    <property type="match status" value="1"/>
</dbReference>
<dbReference type="GO" id="GO:0000479">
    <property type="term" value="P:endonucleolytic cleavage of tricistronic rRNA transcript (SSU-rRNA, 5.8S rRNA, LSU-rRNA)"/>
    <property type="evidence" value="ECO:0007669"/>
    <property type="project" value="TreeGrafter"/>
</dbReference>
<evidence type="ECO:0000256" key="3">
    <source>
        <dbReference type="ARBA" id="ARBA00022517"/>
    </source>
</evidence>
<dbReference type="InterPro" id="IPR000228">
    <property type="entry name" value="RNA3'_term_phos_cyc"/>
</dbReference>
<evidence type="ECO:0000313" key="9">
    <source>
        <dbReference type="Proteomes" id="UP000663829"/>
    </source>
</evidence>